<dbReference type="InterPro" id="IPR001763">
    <property type="entry name" value="Rhodanese-like_dom"/>
</dbReference>
<evidence type="ECO:0000256" key="3">
    <source>
        <dbReference type="ARBA" id="ARBA00022618"/>
    </source>
</evidence>
<reference evidence="10" key="2">
    <citation type="submission" date="2014-03" db="EMBL/GenBank/DDBJ databases">
        <title>The whipworm genome and dual-species transcriptomics of an intimate host-pathogen interaction.</title>
        <authorList>
            <person name="Foth B.J."/>
            <person name="Tsai I.J."/>
            <person name="Reid A.J."/>
            <person name="Bancroft A.J."/>
            <person name="Nichol S."/>
            <person name="Tracey A."/>
            <person name="Holroyd N."/>
            <person name="Cotton J.A."/>
            <person name="Stanley E.J."/>
            <person name="Zarowiecki M."/>
            <person name="Liu J.Z."/>
            <person name="Huckvale T."/>
            <person name="Cooper P.J."/>
            <person name="Grencis R.K."/>
            <person name="Berriman M."/>
        </authorList>
    </citation>
    <scope>NUCLEOTIDE SEQUENCE [LARGE SCALE GENOMIC DNA]</scope>
</reference>
<dbReference type="GO" id="GO:0110032">
    <property type="term" value="P:positive regulation of G2/MI transition of meiotic cell cycle"/>
    <property type="evidence" value="ECO:0007669"/>
    <property type="project" value="TreeGrafter"/>
</dbReference>
<dbReference type="GO" id="GO:0004725">
    <property type="term" value="F:protein tyrosine phosphatase activity"/>
    <property type="evidence" value="ECO:0007669"/>
    <property type="project" value="UniProtKB-EC"/>
</dbReference>
<gene>
    <name evidence="10" type="ORF">TTRE_0000220101</name>
</gene>
<dbReference type="GO" id="GO:0010971">
    <property type="term" value="P:positive regulation of G2/M transition of mitotic cell cycle"/>
    <property type="evidence" value="ECO:0007669"/>
    <property type="project" value="TreeGrafter"/>
</dbReference>
<evidence type="ECO:0000259" key="9">
    <source>
        <dbReference type="PROSITE" id="PS50206"/>
    </source>
</evidence>
<keyword evidence="6" id="KW-0904">Protein phosphatase</keyword>
<evidence type="ECO:0000256" key="6">
    <source>
        <dbReference type="ARBA" id="ARBA00022912"/>
    </source>
</evidence>
<dbReference type="SUPFAM" id="SSF52821">
    <property type="entry name" value="Rhodanese/Cell cycle control phosphatase"/>
    <property type="match status" value="1"/>
</dbReference>
<evidence type="ECO:0000256" key="1">
    <source>
        <dbReference type="ARBA" id="ARBA00011065"/>
    </source>
</evidence>
<dbReference type="GO" id="GO:0005634">
    <property type="term" value="C:nucleus"/>
    <property type="evidence" value="ECO:0007669"/>
    <property type="project" value="TreeGrafter"/>
</dbReference>
<comment type="catalytic activity">
    <reaction evidence="8">
        <text>O-phospho-L-tyrosyl-[protein] + H2O = L-tyrosyl-[protein] + phosphate</text>
        <dbReference type="Rhea" id="RHEA:10684"/>
        <dbReference type="Rhea" id="RHEA-COMP:10136"/>
        <dbReference type="Rhea" id="RHEA-COMP:20101"/>
        <dbReference type="ChEBI" id="CHEBI:15377"/>
        <dbReference type="ChEBI" id="CHEBI:43474"/>
        <dbReference type="ChEBI" id="CHEBI:46858"/>
        <dbReference type="ChEBI" id="CHEBI:61978"/>
        <dbReference type="EC" id="3.1.3.48"/>
    </reaction>
</comment>
<dbReference type="Gene3D" id="3.40.250.10">
    <property type="entry name" value="Rhodanese-like domain"/>
    <property type="match status" value="1"/>
</dbReference>
<evidence type="ECO:0000256" key="2">
    <source>
        <dbReference type="ARBA" id="ARBA00013064"/>
    </source>
</evidence>
<dbReference type="PANTHER" id="PTHR10828">
    <property type="entry name" value="M-PHASE INDUCER PHOSPHATASE DUAL SPECIFICITY PHOSPHATASE CDC25"/>
    <property type="match status" value="1"/>
</dbReference>
<organism evidence="10 11">
    <name type="scientific">Trichuris trichiura</name>
    <name type="common">Whipworm</name>
    <name type="synonym">Trichocephalus trichiurus</name>
    <dbReference type="NCBI Taxonomy" id="36087"/>
    <lineage>
        <taxon>Eukaryota</taxon>
        <taxon>Metazoa</taxon>
        <taxon>Ecdysozoa</taxon>
        <taxon>Nematoda</taxon>
        <taxon>Enoplea</taxon>
        <taxon>Dorylaimia</taxon>
        <taxon>Trichinellida</taxon>
        <taxon>Trichuridae</taxon>
        <taxon>Trichuris</taxon>
    </lineage>
</organism>
<evidence type="ECO:0000256" key="8">
    <source>
        <dbReference type="ARBA" id="ARBA00051722"/>
    </source>
</evidence>
<dbReference type="OrthoDB" id="26523at2759"/>
<feature type="domain" description="Rhodanese" evidence="9">
    <location>
        <begin position="34"/>
        <end position="136"/>
    </location>
</feature>
<dbReference type="STRING" id="36087.A0A077Z0G9"/>
<comment type="similarity">
    <text evidence="1">Belongs to the MPI phosphatase family.</text>
</comment>
<accession>A0A077Z0G9</accession>
<dbReference type="GO" id="GO:0005737">
    <property type="term" value="C:cytoplasm"/>
    <property type="evidence" value="ECO:0007669"/>
    <property type="project" value="TreeGrafter"/>
</dbReference>
<dbReference type="GO" id="GO:0000086">
    <property type="term" value="P:G2/M transition of mitotic cell cycle"/>
    <property type="evidence" value="ECO:0007669"/>
    <property type="project" value="TreeGrafter"/>
</dbReference>
<evidence type="ECO:0000256" key="7">
    <source>
        <dbReference type="ARBA" id="ARBA00023306"/>
    </source>
</evidence>
<name>A0A077Z0G9_TRITR</name>
<dbReference type="SMART" id="SM00450">
    <property type="entry name" value="RHOD"/>
    <property type="match status" value="1"/>
</dbReference>
<dbReference type="PROSITE" id="PS50206">
    <property type="entry name" value="RHODANESE_3"/>
    <property type="match status" value="1"/>
</dbReference>
<keyword evidence="3" id="KW-0132">Cell division</keyword>
<evidence type="ECO:0000256" key="4">
    <source>
        <dbReference type="ARBA" id="ARBA00022776"/>
    </source>
</evidence>
<dbReference type="AlphaFoldDB" id="A0A077Z0G9"/>
<reference evidence="10" key="1">
    <citation type="submission" date="2014-01" db="EMBL/GenBank/DDBJ databases">
        <authorList>
            <person name="Aslett M."/>
        </authorList>
    </citation>
    <scope>NUCLEOTIDE SEQUENCE</scope>
</reference>
<keyword evidence="4" id="KW-0498">Mitosis</keyword>
<dbReference type="Pfam" id="PF00581">
    <property type="entry name" value="Rhodanese"/>
    <property type="match status" value="1"/>
</dbReference>
<sequence length="188" mass="22208">MVYALPTLTMPKVPDLISIEASVVGCRKKILYSIIDCRYPYEYDGGHIMGAINIYTKEQLHEVMLDRRELSLSESREIVIFYCEYSQERGPRMSRYLRAMDRRMNAANYPKLRYPEIYLLDGGYKNFYPQHMNYCEPKNYVPMLHKDHVAELRKFRTKSKSWTSGLSDRALAGATTRRRPSRRTELQF</sequence>
<protein>
    <recommendedName>
        <fullName evidence="2">protein-tyrosine-phosphatase</fullName>
        <ecNumber evidence="2">3.1.3.48</ecNumber>
    </recommendedName>
</protein>
<keyword evidence="11" id="KW-1185">Reference proteome</keyword>
<dbReference type="GO" id="GO:0051301">
    <property type="term" value="P:cell division"/>
    <property type="evidence" value="ECO:0007669"/>
    <property type="project" value="UniProtKB-KW"/>
</dbReference>
<evidence type="ECO:0000313" key="10">
    <source>
        <dbReference type="EMBL" id="CDW53932.1"/>
    </source>
</evidence>
<evidence type="ECO:0000256" key="5">
    <source>
        <dbReference type="ARBA" id="ARBA00022801"/>
    </source>
</evidence>
<dbReference type="InterPro" id="IPR000751">
    <property type="entry name" value="MPI_Phosphatase"/>
</dbReference>
<keyword evidence="7" id="KW-0131">Cell cycle</keyword>
<dbReference type="Proteomes" id="UP000030665">
    <property type="component" value="Unassembled WGS sequence"/>
</dbReference>
<keyword evidence="5" id="KW-0378">Hydrolase</keyword>
<dbReference type="PRINTS" id="PR00716">
    <property type="entry name" value="MPIPHPHTASE"/>
</dbReference>
<proteinExistence type="inferred from homology"/>
<dbReference type="PANTHER" id="PTHR10828:SF76">
    <property type="entry name" value="M-PHASE INDUCER PHOSPHATASE"/>
    <property type="match status" value="1"/>
</dbReference>
<dbReference type="EC" id="3.1.3.48" evidence="2"/>
<dbReference type="EMBL" id="HG805874">
    <property type="protein sequence ID" value="CDW53932.1"/>
    <property type="molecule type" value="Genomic_DNA"/>
</dbReference>
<dbReference type="FunFam" id="3.40.250.10:FF:000021">
    <property type="entry name" value="M-phase inducer phosphatase cdc-25.2"/>
    <property type="match status" value="1"/>
</dbReference>
<evidence type="ECO:0000313" key="11">
    <source>
        <dbReference type="Proteomes" id="UP000030665"/>
    </source>
</evidence>
<dbReference type="InterPro" id="IPR036873">
    <property type="entry name" value="Rhodanese-like_dom_sf"/>
</dbReference>